<keyword evidence="4" id="KW-1185">Reference proteome</keyword>
<dbReference type="Pfam" id="PF20068">
    <property type="entry name" value="Amphi-Trp"/>
    <property type="match status" value="1"/>
</dbReference>
<dbReference type="EMBL" id="JH636049">
    <property type="protein sequence ID" value="EID54807.1"/>
    <property type="molecule type" value="Genomic_DNA"/>
</dbReference>
<dbReference type="eggNOG" id="ENOG50334ZG">
    <property type="taxonomic scope" value="Bacteria"/>
</dbReference>
<sequence length="111" mass="12456">MTIAPRAPRAPRDVEQEYPTAEVVAKLRRLADALETEKPFRIQIAGERIRVPAHATFSIEHERGDGEEEIEFQLKWKLDDDSDDEDEDDEDSEDTDSGSDSADDAADKAVV</sequence>
<feature type="region of interest" description="Disordered" evidence="1">
    <location>
        <begin position="76"/>
        <end position="111"/>
    </location>
</feature>
<accession>I0V3V4</accession>
<name>I0V3V4_9PSEU</name>
<evidence type="ECO:0000313" key="4">
    <source>
        <dbReference type="Proteomes" id="UP000004691"/>
    </source>
</evidence>
<feature type="domain" description="Amphi-Trp" evidence="2">
    <location>
        <begin position="14"/>
        <end position="85"/>
    </location>
</feature>
<feature type="compositionally biased region" description="Acidic residues" evidence="1">
    <location>
        <begin position="80"/>
        <end position="104"/>
    </location>
</feature>
<gene>
    <name evidence="3" type="ORF">SacxiDRAFT_2587</name>
</gene>
<dbReference type="InterPro" id="IPR027598">
    <property type="entry name" value="Amphi-Trp_dom"/>
</dbReference>
<proteinExistence type="predicted"/>
<evidence type="ECO:0000259" key="2">
    <source>
        <dbReference type="Pfam" id="PF20068"/>
    </source>
</evidence>
<reference evidence="3 4" key="1">
    <citation type="submission" date="2012-01" db="EMBL/GenBank/DDBJ databases">
        <title>Improved High-Quality Draft sequence of Saccharomonospora xinjiangensis XJ-54.</title>
        <authorList>
            <consortium name="US DOE Joint Genome Institute"/>
            <person name="Lucas S."/>
            <person name="Han J."/>
            <person name="Lapidus A."/>
            <person name="Cheng J.-F."/>
            <person name="Goodwin L."/>
            <person name="Pitluck S."/>
            <person name="Peters L."/>
            <person name="Mikhailova N."/>
            <person name="Teshima H."/>
            <person name="Detter J.C."/>
            <person name="Han C."/>
            <person name="Tapia R."/>
            <person name="Land M."/>
            <person name="Hauser L."/>
            <person name="Kyrpides N."/>
            <person name="Ivanova N."/>
            <person name="Pagani I."/>
            <person name="Brambilla E.-M."/>
            <person name="Klenk H.-P."/>
            <person name="Woyke T."/>
        </authorList>
    </citation>
    <scope>NUCLEOTIDE SEQUENCE [LARGE SCALE GENOMIC DNA]</scope>
    <source>
        <strain evidence="3 4">XJ-54</strain>
    </source>
</reference>
<dbReference type="STRING" id="882086.SacxiDRAFT_2587"/>
<organism evidence="3 4">
    <name type="scientific">Saccharomonospora xinjiangensis XJ-54</name>
    <dbReference type="NCBI Taxonomy" id="882086"/>
    <lineage>
        <taxon>Bacteria</taxon>
        <taxon>Bacillati</taxon>
        <taxon>Actinomycetota</taxon>
        <taxon>Actinomycetes</taxon>
        <taxon>Pseudonocardiales</taxon>
        <taxon>Pseudonocardiaceae</taxon>
        <taxon>Saccharomonospora</taxon>
    </lineage>
</organism>
<evidence type="ECO:0000313" key="3">
    <source>
        <dbReference type="EMBL" id="EID54807.1"/>
    </source>
</evidence>
<dbReference type="AlphaFoldDB" id="I0V3V4"/>
<evidence type="ECO:0000256" key="1">
    <source>
        <dbReference type="SAM" id="MobiDB-lite"/>
    </source>
</evidence>
<dbReference type="Proteomes" id="UP000004691">
    <property type="component" value="Unassembled WGS sequence"/>
</dbReference>
<dbReference type="HOGENOM" id="CLU_183805_0_0_11"/>
<protein>
    <recommendedName>
        <fullName evidence="2">Amphi-Trp domain-containing protein</fullName>
    </recommendedName>
</protein>
<dbReference type="NCBIfam" id="TIGR04354">
    <property type="entry name" value="amphi-Trp"/>
    <property type="match status" value="1"/>
</dbReference>